<proteinExistence type="inferred from homology"/>
<feature type="compositionally biased region" description="Low complexity" evidence="5">
    <location>
        <begin position="46"/>
        <end position="55"/>
    </location>
</feature>
<dbReference type="SUPFAM" id="SSF52166">
    <property type="entry name" value="Ribosomal protein L4"/>
    <property type="match status" value="1"/>
</dbReference>
<dbReference type="PANTHER" id="PTHR10746:SF6">
    <property type="entry name" value="LARGE RIBOSOMAL SUBUNIT PROTEIN UL4M"/>
    <property type="match status" value="1"/>
</dbReference>
<dbReference type="PANTHER" id="PTHR10746">
    <property type="entry name" value="50S RIBOSOMAL PROTEIN L4"/>
    <property type="match status" value="1"/>
</dbReference>
<dbReference type="GO" id="GO:0006412">
    <property type="term" value="P:translation"/>
    <property type="evidence" value="ECO:0007669"/>
    <property type="project" value="InterPro"/>
</dbReference>
<feature type="compositionally biased region" description="Polar residues" evidence="5">
    <location>
        <begin position="27"/>
        <end position="37"/>
    </location>
</feature>
<comment type="similarity">
    <text evidence="1">Belongs to the universal ribosomal protein uL4 family.</text>
</comment>
<organism evidence="6 7">
    <name type="scientific">Artemia franciscana</name>
    <name type="common">Brine shrimp</name>
    <name type="synonym">Artemia sanfranciscana</name>
    <dbReference type="NCBI Taxonomy" id="6661"/>
    <lineage>
        <taxon>Eukaryota</taxon>
        <taxon>Metazoa</taxon>
        <taxon>Ecdysozoa</taxon>
        <taxon>Arthropoda</taxon>
        <taxon>Crustacea</taxon>
        <taxon>Branchiopoda</taxon>
        <taxon>Anostraca</taxon>
        <taxon>Artemiidae</taxon>
        <taxon>Artemia</taxon>
    </lineage>
</organism>
<keyword evidence="3" id="KW-0687">Ribonucleoprotein</keyword>
<dbReference type="GO" id="GO:1990904">
    <property type="term" value="C:ribonucleoprotein complex"/>
    <property type="evidence" value="ECO:0007669"/>
    <property type="project" value="UniProtKB-KW"/>
</dbReference>
<accession>A0AA88HHD5</accession>
<dbReference type="Proteomes" id="UP001187531">
    <property type="component" value="Unassembled WGS sequence"/>
</dbReference>
<evidence type="ECO:0000313" key="6">
    <source>
        <dbReference type="EMBL" id="KAK2710314.1"/>
    </source>
</evidence>
<evidence type="ECO:0000256" key="1">
    <source>
        <dbReference type="ARBA" id="ARBA00010528"/>
    </source>
</evidence>
<feature type="non-terminal residue" evidence="6">
    <location>
        <position position="630"/>
    </location>
</feature>
<protein>
    <recommendedName>
        <fullName evidence="4">Large ribosomal subunit protein uL4m</fullName>
    </recommendedName>
</protein>
<feature type="region of interest" description="Disordered" evidence="5">
    <location>
        <begin position="1"/>
        <end position="63"/>
    </location>
</feature>
<evidence type="ECO:0000313" key="7">
    <source>
        <dbReference type="Proteomes" id="UP001187531"/>
    </source>
</evidence>
<keyword evidence="7" id="KW-1185">Reference proteome</keyword>
<evidence type="ECO:0000256" key="2">
    <source>
        <dbReference type="ARBA" id="ARBA00022980"/>
    </source>
</evidence>
<evidence type="ECO:0000256" key="4">
    <source>
        <dbReference type="ARBA" id="ARBA00040565"/>
    </source>
</evidence>
<feature type="region of interest" description="Disordered" evidence="5">
    <location>
        <begin position="94"/>
        <end position="117"/>
    </location>
</feature>
<dbReference type="Gene3D" id="3.40.1370.10">
    <property type="match status" value="1"/>
</dbReference>
<sequence>MSKLDPPDPYLEGSHAKPKSNIAISPPQITKPANNDNDITEKARTRQPSRPSTSSDGTMISVGSPQWCEPNCQVPDDENHLAWDDFQVVQKLKKKNNKKRKVDGPNLSVPTDESTAPTPSYELSIPMFAVVISLVQKNTSLKPLKFEPKKHIDFLRMNIFKKLRKEFDIFINRNGEAEVFANDAACLTSLLDLTHIGNMEVTCPAAAVDQVSISRVTDLQSDHCAIKTTISNMSHQTKPGKRKFINKKGNWPMFKQILQEANYNLLEDFSQIDDKVKILNKIMMDAAHKAIPKTSPNIWTPTGNKRIKNWWNELCSTAVEAKNVAKKAFQRHPSMSTAIEYKRSSAKVKKTCLQAKRETWEKFMTSIDHQTAVSKIHQYVSKMNGKRMTLDDRKYEIKHQGQLITSDFLKADIFANTFMNKPLDTVLPNPPIVKVIIYLLESVLSPREAWIESLKAENSEEKRIQLLNPTVFAHYPRIDLLFKNVRWQKLYKHVSYANAPVRHEISRSLKKPWPQKGMGKARHGDRRSPIWIGGAKAHGPRGPKTYYHELSFMVRLKGLSTALSMKLAQDDLHIVENLDIDVDDPKAFEEVLDSRLWGPSVLFVDDTDFMPERISLVTDKIPHYNLMPVY</sequence>
<keyword evidence="2" id="KW-0689">Ribosomal protein</keyword>
<dbReference type="AlphaFoldDB" id="A0AA88HHD5"/>
<dbReference type="GO" id="GO:0003735">
    <property type="term" value="F:structural constituent of ribosome"/>
    <property type="evidence" value="ECO:0007669"/>
    <property type="project" value="InterPro"/>
</dbReference>
<dbReference type="InterPro" id="IPR013005">
    <property type="entry name" value="Ribosomal_uL4-like"/>
</dbReference>
<dbReference type="InterPro" id="IPR023574">
    <property type="entry name" value="Ribosomal_uL4_dom_sf"/>
</dbReference>
<reference evidence="6" key="1">
    <citation type="submission" date="2023-07" db="EMBL/GenBank/DDBJ databases">
        <title>Chromosome-level genome assembly of Artemia franciscana.</title>
        <authorList>
            <person name="Jo E."/>
        </authorList>
    </citation>
    <scope>NUCLEOTIDE SEQUENCE</scope>
    <source>
        <tissue evidence="6">Whole body</tissue>
    </source>
</reference>
<evidence type="ECO:0000256" key="5">
    <source>
        <dbReference type="SAM" id="MobiDB-lite"/>
    </source>
</evidence>
<feature type="compositionally biased region" description="Polar residues" evidence="5">
    <location>
        <begin position="108"/>
        <end position="117"/>
    </location>
</feature>
<dbReference type="Pfam" id="PF00573">
    <property type="entry name" value="Ribosomal_L4"/>
    <property type="match status" value="1"/>
</dbReference>
<gene>
    <name evidence="6" type="ORF">QYM36_013834</name>
</gene>
<name>A0AA88HHD5_ARTSF</name>
<dbReference type="GO" id="GO:0005840">
    <property type="term" value="C:ribosome"/>
    <property type="evidence" value="ECO:0007669"/>
    <property type="project" value="UniProtKB-KW"/>
</dbReference>
<dbReference type="EMBL" id="JAVRJZ010000017">
    <property type="protein sequence ID" value="KAK2710314.1"/>
    <property type="molecule type" value="Genomic_DNA"/>
</dbReference>
<evidence type="ECO:0000256" key="3">
    <source>
        <dbReference type="ARBA" id="ARBA00023274"/>
    </source>
</evidence>
<dbReference type="InterPro" id="IPR002136">
    <property type="entry name" value="Ribosomal_uL4"/>
</dbReference>
<comment type="caution">
    <text evidence="6">The sequence shown here is derived from an EMBL/GenBank/DDBJ whole genome shotgun (WGS) entry which is preliminary data.</text>
</comment>